<sequence>MLQRRQISQVADKAIDDSAGTADKKSMDNETFDRIRRAIQALPAKYREAVVLRYLQELPAEQISRILGISKNALQVRLNRARARLRDDLGELTKEKL</sequence>
<dbReference type="InterPro" id="IPR036388">
    <property type="entry name" value="WH-like_DNA-bd_sf"/>
</dbReference>
<evidence type="ECO:0000256" key="2">
    <source>
        <dbReference type="ARBA" id="ARBA00023082"/>
    </source>
</evidence>
<dbReference type="PANTHER" id="PTHR43133:SF51">
    <property type="entry name" value="RNA POLYMERASE SIGMA FACTOR"/>
    <property type="match status" value="1"/>
</dbReference>
<dbReference type="InterPro" id="IPR039425">
    <property type="entry name" value="RNA_pol_sigma-70-like"/>
</dbReference>
<feature type="region of interest" description="Disordered" evidence="4">
    <location>
        <begin position="1"/>
        <end position="27"/>
    </location>
</feature>
<evidence type="ECO:0000256" key="4">
    <source>
        <dbReference type="SAM" id="MobiDB-lite"/>
    </source>
</evidence>
<organism evidence="6">
    <name type="scientific">marine sediment metagenome</name>
    <dbReference type="NCBI Taxonomy" id="412755"/>
    <lineage>
        <taxon>unclassified sequences</taxon>
        <taxon>metagenomes</taxon>
        <taxon>ecological metagenomes</taxon>
    </lineage>
</organism>
<reference evidence="6" key="1">
    <citation type="journal article" date="2014" name="Front. Microbiol.">
        <title>High frequency of phylogenetically diverse reductive dehalogenase-homologous genes in deep subseafloor sedimentary metagenomes.</title>
        <authorList>
            <person name="Kawai M."/>
            <person name="Futagami T."/>
            <person name="Toyoda A."/>
            <person name="Takaki Y."/>
            <person name="Nishi S."/>
            <person name="Hori S."/>
            <person name="Arai W."/>
            <person name="Tsubouchi T."/>
            <person name="Morono Y."/>
            <person name="Uchiyama I."/>
            <person name="Ito T."/>
            <person name="Fujiyama A."/>
            <person name="Inagaki F."/>
            <person name="Takami H."/>
        </authorList>
    </citation>
    <scope>NUCLEOTIDE SEQUENCE</scope>
    <source>
        <strain evidence="6">Expedition CK06-06</strain>
    </source>
</reference>
<dbReference type="GO" id="GO:0006352">
    <property type="term" value="P:DNA-templated transcription initiation"/>
    <property type="evidence" value="ECO:0007669"/>
    <property type="project" value="InterPro"/>
</dbReference>
<dbReference type="EMBL" id="BARS01054802">
    <property type="protein sequence ID" value="GAG51765.1"/>
    <property type="molecule type" value="Genomic_DNA"/>
</dbReference>
<protein>
    <recommendedName>
        <fullName evidence="5">RNA polymerase sigma factor 70 region 4 type 2 domain-containing protein</fullName>
    </recommendedName>
</protein>
<comment type="caution">
    <text evidence="6">The sequence shown here is derived from an EMBL/GenBank/DDBJ whole genome shotgun (WGS) entry which is preliminary data.</text>
</comment>
<keyword evidence="1" id="KW-0805">Transcription regulation</keyword>
<keyword evidence="3" id="KW-0804">Transcription</keyword>
<dbReference type="PANTHER" id="PTHR43133">
    <property type="entry name" value="RNA POLYMERASE ECF-TYPE SIGMA FACTO"/>
    <property type="match status" value="1"/>
</dbReference>
<dbReference type="InterPro" id="IPR013249">
    <property type="entry name" value="RNA_pol_sigma70_r4_t2"/>
</dbReference>
<dbReference type="GO" id="GO:0003677">
    <property type="term" value="F:DNA binding"/>
    <property type="evidence" value="ECO:0007669"/>
    <property type="project" value="InterPro"/>
</dbReference>
<proteinExistence type="predicted"/>
<dbReference type="Pfam" id="PF08281">
    <property type="entry name" value="Sigma70_r4_2"/>
    <property type="match status" value="1"/>
</dbReference>
<evidence type="ECO:0000256" key="1">
    <source>
        <dbReference type="ARBA" id="ARBA00023015"/>
    </source>
</evidence>
<dbReference type="NCBIfam" id="TIGR02937">
    <property type="entry name" value="sigma70-ECF"/>
    <property type="match status" value="1"/>
</dbReference>
<evidence type="ECO:0000313" key="6">
    <source>
        <dbReference type="EMBL" id="GAG51765.1"/>
    </source>
</evidence>
<dbReference type="GO" id="GO:0016987">
    <property type="term" value="F:sigma factor activity"/>
    <property type="evidence" value="ECO:0007669"/>
    <property type="project" value="UniProtKB-KW"/>
</dbReference>
<dbReference type="AlphaFoldDB" id="X0Y7M1"/>
<feature type="domain" description="RNA polymerase sigma factor 70 region 4 type 2" evidence="5">
    <location>
        <begin position="33"/>
        <end position="85"/>
    </location>
</feature>
<dbReference type="InterPro" id="IPR014284">
    <property type="entry name" value="RNA_pol_sigma-70_dom"/>
</dbReference>
<evidence type="ECO:0000256" key="3">
    <source>
        <dbReference type="ARBA" id="ARBA00023163"/>
    </source>
</evidence>
<dbReference type="Gene3D" id="1.10.10.10">
    <property type="entry name" value="Winged helix-like DNA-binding domain superfamily/Winged helix DNA-binding domain"/>
    <property type="match status" value="1"/>
</dbReference>
<name>X0Y7M1_9ZZZZ</name>
<dbReference type="InterPro" id="IPR013324">
    <property type="entry name" value="RNA_pol_sigma_r3/r4-like"/>
</dbReference>
<dbReference type="SUPFAM" id="SSF88659">
    <property type="entry name" value="Sigma3 and sigma4 domains of RNA polymerase sigma factors"/>
    <property type="match status" value="1"/>
</dbReference>
<gene>
    <name evidence="6" type="ORF">S01H1_81048</name>
</gene>
<accession>X0Y7M1</accession>
<keyword evidence="2" id="KW-0731">Sigma factor</keyword>
<evidence type="ECO:0000259" key="5">
    <source>
        <dbReference type="Pfam" id="PF08281"/>
    </source>
</evidence>